<proteinExistence type="predicted"/>
<evidence type="ECO:0000313" key="1">
    <source>
        <dbReference type="EMBL" id="SDY36709.1"/>
    </source>
</evidence>
<organism evidence="1 2">
    <name type="scientific">Nitrosomonas halophila</name>
    <dbReference type="NCBI Taxonomy" id="44576"/>
    <lineage>
        <taxon>Bacteria</taxon>
        <taxon>Pseudomonadati</taxon>
        <taxon>Pseudomonadota</taxon>
        <taxon>Betaproteobacteria</taxon>
        <taxon>Nitrosomonadales</taxon>
        <taxon>Nitrosomonadaceae</taxon>
        <taxon>Nitrosomonas</taxon>
    </lineage>
</organism>
<name>A0A1H3JAV0_9PROT</name>
<sequence>LEIGACLGMKNIGKPCTGELYARFDEGGQAQVCSLLYPFVVSLRIA</sequence>
<feature type="non-terminal residue" evidence="1">
    <location>
        <position position="1"/>
    </location>
</feature>
<accession>A0A1H3JAV0</accession>
<dbReference type="AlphaFoldDB" id="A0A1H3JAV0"/>
<gene>
    <name evidence="1" type="ORF">SAMN05421881_103128</name>
</gene>
<evidence type="ECO:0000313" key="2">
    <source>
        <dbReference type="Proteomes" id="UP000198640"/>
    </source>
</evidence>
<dbReference type="Proteomes" id="UP000198640">
    <property type="component" value="Unassembled WGS sequence"/>
</dbReference>
<protein>
    <submittedName>
        <fullName evidence="1">Uncharacterized protein</fullName>
    </submittedName>
</protein>
<reference evidence="1 2" key="1">
    <citation type="submission" date="2016-10" db="EMBL/GenBank/DDBJ databases">
        <authorList>
            <person name="de Groot N.N."/>
        </authorList>
    </citation>
    <scope>NUCLEOTIDE SEQUENCE [LARGE SCALE GENOMIC DNA]</scope>
    <source>
        <strain evidence="1 2">Nm1</strain>
    </source>
</reference>
<dbReference type="EMBL" id="FNOY01000031">
    <property type="protein sequence ID" value="SDY36709.1"/>
    <property type="molecule type" value="Genomic_DNA"/>
</dbReference>
<keyword evidence="2" id="KW-1185">Reference proteome</keyword>